<evidence type="ECO:0000313" key="2">
    <source>
        <dbReference type="EMBL" id="TQL50691.1"/>
    </source>
</evidence>
<reference evidence="2 3" key="1">
    <citation type="submission" date="2019-06" db="EMBL/GenBank/DDBJ databases">
        <title>Sequencing the genomes of 1000 actinobacteria strains.</title>
        <authorList>
            <person name="Klenk H.-P."/>
        </authorList>
    </citation>
    <scope>NUCLEOTIDE SEQUENCE [LARGE SCALE GENOMIC DNA]</scope>
    <source>
        <strain evidence="2 3">DSM 12335</strain>
    </source>
</reference>
<feature type="transmembrane region" description="Helical" evidence="1">
    <location>
        <begin position="27"/>
        <end position="50"/>
    </location>
</feature>
<keyword evidence="1" id="KW-0812">Transmembrane</keyword>
<name>A0A542YRI9_9MICO</name>
<evidence type="ECO:0000313" key="3">
    <source>
        <dbReference type="Proteomes" id="UP000319516"/>
    </source>
</evidence>
<dbReference type="Proteomes" id="UP000319516">
    <property type="component" value="Unassembled WGS sequence"/>
</dbReference>
<dbReference type="EMBL" id="VFOP01000001">
    <property type="protein sequence ID" value="TQL50691.1"/>
    <property type="molecule type" value="Genomic_DNA"/>
</dbReference>
<proteinExistence type="predicted"/>
<feature type="transmembrane region" description="Helical" evidence="1">
    <location>
        <begin position="99"/>
        <end position="118"/>
    </location>
</feature>
<evidence type="ECO:0000256" key="1">
    <source>
        <dbReference type="SAM" id="Phobius"/>
    </source>
</evidence>
<keyword evidence="1" id="KW-1133">Transmembrane helix</keyword>
<comment type="caution">
    <text evidence="2">The sequence shown here is derived from an EMBL/GenBank/DDBJ whole genome shotgun (WGS) entry which is preliminary data.</text>
</comment>
<protein>
    <submittedName>
        <fullName evidence="2">Uncharacterized protein</fullName>
    </submittedName>
</protein>
<keyword evidence="3" id="KW-1185">Reference proteome</keyword>
<accession>A0A542YRI9</accession>
<sequence>MLTFAFMGALVMLAVVAYFVAPDVVLPPVWVSLALLGVLVVAIGLSELLLRRATPLPPNATGGQTFQAVQALHLPRMAVLEAPALIGLVTMFALPDQSFVTYLVPAVPTLIAMGLLVVPHRATLERYAKVLDGTGAHSGLADWLTGSTR</sequence>
<keyword evidence="1" id="KW-0472">Membrane</keyword>
<gene>
    <name evidence="2" type="ORF">FB467_1804</name>
</gene>
<organism evidence="2 3">
    <name type="scientific">Ornithinicoccus hortensis</name>
    <dbReference type="NCBI Taxonomy" id="82346"/>
    <lineage>
        <taxon>Bacteria</taxon>
        <taxon>Bacillati</taxon>
        <taxon>Actinomycetota</taxon>
        <taxon>Actinomycetes</taxon>
        <taxon>Micrococcales</taxon>
        <taxon>Intrasporangiaceae</taxon>
        <taxon>Ornithinicoccus</taxon>
    </lineage>
</organism>
<feature type="transmembrane region" description="Helical" evidence="1">
    <location>
        <begin position="71"/>
        <end position="93"/>
    </location>
</feature>
<dbReference type="AlphaFoldDB" id="A0A542YRI9"/>